<evidence type="ECO:0000313" key="6">
    <source>
        <dbReference type="EMBL" id="ARW62504.1"/>
    </source>
</evidence>
<dbReference type="FunFam" id="4.10.410.60:FF:000001">
    <property type="entry name" value="50S ribosomal protein L35"/>
    <property type="match status" value="1"/>
</dbReference>
<keyword evidence="6" id="KW-0934">Plastid</keyword>
<evidence type="ECO:0000256" key="5">
    <source>
        <dbReference type="HAMAP-Rule" id="MF_00514"/>
    </source>
</evidence>
<dbReference type="GeneID" id="33355719"/>
<keyword evidence="3 5" id="KW-0687">Ribonucleoprotein</keyword>
<dbReference type="NCBIfam" id="TIGR00001">
    <property type="entry name" value="rpmI_bact"/>
    <property type="match status" value="1"/>
</dbReference>
<dbReference type="InterPro" id="IPR021137">
    <property type="entry name" value="Ribosomal_bL35-like"/>
</dbReference>
<dbReference type="PRINTS" id="PR00064">
    <property type="entry name" value="RIBOSOMALL35"/>
</dbReference>
<geneLocation type="chloroplast" evidence="6"/>
<evidence type="ECO:0000256" key="4">
    <source>
        <dbReference type="ARBA" id="ARBA00072523"/>
    </source>
</evidence>
<protein>
    <recommendedName>
        <fullName evidence="4 5">Large ribosomal subunit protein bL35c</fullName>
    </recommendedName>
</protein>
<dbReference type="PROSITE" id="PS00936">
    <property type="entry name" value="RIBOSOMAL_L35"/>
    <property type="match status" value="1"/>
</dbReference>
<comment type="subcellular location">
    <subcellularLocation>
        <location evidence="5">Plastid</location>
        <location evidence="5">Chloroplast</location>
    </subcellularLocation>
</comment>
<dbReference type="GO" id="GO:0015934">
    <property type="term" value="C:large ribosomal subunit"/>
    <property type="evidence" value="ECO:0007669"/>
    <property type="project" value="TreeGrafter"/>
</dbReference>
<dbReference type="GO" id="GO:0006412">
    <property type="term" value="P:translation"/>
    <property type="evidence" value="ECO:0007669"/>
    <property type="project" value="UniProtKB-UniRule"/>
</dbReference>
<comment type="similarity">
    <text evidence="1 5">Belongs to the bacterial ribosomal protein bL35 family.</text>
</comment>
<keyword evidence="6" id="KW-0150">Chloroplast</keyword>
<sequence>MYKLKTKKSLDKRFKITRTNKLLKRNSFRSHLLQKKSSNRKRKLRKVTLVNMSDQKNFLKSLPYIKFN</sequence>
<dbReference type="SUPFAM" id="SSF143034">
    <property type="entry name" value="L35p-like"/>
    <property type="match status" value="1"/>
</dbReference>
<dbReference type="RefSeq" id="YP_009393942.1">
    <property type="nucleotide sequence ID" value="NC_035270.1"/>
</dbReference>
<dbReference type="HAMAP" id="MF_00514">
    <property type="entry name" value="Ribosomal_bL35"/>
    <property type="match status" value="1"/>
</dbReference>
<dbReference type="InterPro" id="IPR037229">
    <property type="entry name" value="Ribosomal_bL35_sf"/>
</dbReference>
<gene>
    <name evidence="5 6" type="primary">rpl35</name>
</gene>
<dbReference type="Pfam" id="PF01632">
    <property type="entry name" value="Ribosomal_L35p"/>
    <property type="match status" value="1"/>
</dbReference>
<proteinExistence type="inferred from homology"/>
<dbReference type="InterPro" id="IPR001706">
    <property type="entry name" value="Ribosomal_bL35"/>
</dbReference>
<name>A0A1Z1M9T3_9FLOR</name>
<reference evidence="6" key="1">
    <citation type="journal article" date="2017" name="J. Phycol.">
        <title>Analysis of chloroplast genomes and a supermatrix inform reclassification of the Rhodomelaceae (Rhodophyta).</title>
        <authorList>
            <person name="Diaz-Tapia P."/>
            <person name="Maggs C.A."/>
            <person name="West J.A."/>
            <person name="Verbruggen H."/>
        </authorList>
    </citation>
    <scope>NUCLEOTIDE SEQUENCE</scope>
    <source>
        <strain evidence="6">PD0863</strain>
    </source>
</reference>
<evidence type="ECO:0000256" key="2">
    <source>
        <dbReference type="ARBA" id="ARBA00022980"/>
    </source>
</evidence>
<dbReference type="PANTHER" id="PTHR33343">
    <property type="entry name" value="54S RIBOSOMAL PROTEIN BL35M"/>
    <property type="match status" value="1"/>
</dbReference>
<dbReference type="GO" id="GO:0003735">
    <property type="term" value="F:structural constituent of ribosome"/>
    <property type="evidence" value="ECO:0007669"/>
    <property type="project" value="InterPro"/>
</dbReference>
<evidence type="ECO:0000256" key="3">
    <source>
        <dbReference type="ARBA" id="ARBA00023274"/>
    </source>
</evidence>
<dbReference type="GO" id="GO:0009507">
    <property type="term" value="C:chloroplast"/>
    <property type="evidence" value="ECO:0007669"/>
    <property type="project" value="UniProtKB-SubCell"/>
</dbReference>
<accession>A0A1Z1M9T3</accession>
<dbReference type="AlphaFoldDB" id="A0A1Z1M9T3"/>
<dbReference type="InterPro" id="IPR018265">
    <property type="entry name" value="Ribosomal_bL35_CS"/>
</dbReference>
<dbReference type="Gene3D" id="4.10.410.60">
    <property type="match status" value="1"/>
</dbReference>
<organism evidence="6">
    <name type="scientific">Polysiphonia sertularioides</name>
    <dbReference type="NCBI Taxonomy" id="945028"/>
    <lineage>
        <taxon>Eukaryota</taxon>
        <taxon>Rhodophyta</taxon>
        <taxon>Florideophyceae</taxon>
        <taxon>Rhodymeniophycidae</taxon>
        <taxon>Ceramiales</taxon>
        <taxon>Rhodomelaceae</taxon>
        <taxon>Polysiphonioideae</taxon>
        <taxon>Polysiphonia</taxon>
    </lineage>
</organism>
<dbReference type="EMBL" id="MF101423">
    <property type="protein sequence ID" value="ARW62504.1"/>
    <property type="molecule type" value="Genomic_DNA"/>
</dbReference>
<evidence type="ECO:0000256" key="1">
    <source>
        <dbReference type="ARBA" id="ARBA00006598"/>
    </source>
</evidence>
<keyword evidence="2 5" id="KW-0689">Ribosomal protein</keyword>
<dbReference type="PANTHER" id="PTHR33343:SF1">
    <property type="entry name" value="LARGE RIBOSOMAL SUBUNIT PROTEIN BL35M"/>
    <property type="match status" value="1"/>
</dbReference>